<evidence type="ECO:0000313" key="2">
    <source>
        <dbReference type="Proteomes" id="UP000244338"/>
    </source>
</evidence>
<dbReference type="EMBL" id="PEBX01000001">
    <property type="protein sequence ID" value="PTQ57917.1"/>
    <property type="molecule type" value="Genomic_DNA"/>
</dbReference>
<evidence type="ECO:0008006" key="3">
    <source>
        <dbReference type="Google" id="ProtNLM"/>
    </source>
</evidence>
<proteinExistence type="predicted"/>
<dbReference type="InterPro" id="IPR003772">
    <property type="entry name" value="YceD"/>
</dbReference>
<gene>
    <name evidence="1" type="ORF">BSOLF_0428</name>
</gene>
<evidence type="ECO:0000313" key="1">
    <source>
        <dbReference type="EMBL" id="PTQ57917.1"/>
    </source>
</evidence>
<name>A0A2R6Y5G3_9BACL</name>
<accession>A0A2R6Y5G3</accession>
<dbReference type="Proteomes" id="UP000244338">
    <property type="component" value="Unassembled WGS sequence"/>
</dbReference>
<sequence>MLSGVMTVELTFSGVRAKGGADVPLQLEVPPPDLSQEGYAMSPLQFRGHARYEDGAVALLGTLRFTVTRLCVRCLKPFTETIESELQERFVHGTPPLSEETVENADFEWISTDEIPLMYILQEWARILPDPFGVCKKDCKGLCPVCGTDLNIETCSCETETIDPRLVGLKAFFEKR</sequence>
<organism evidence="1 2">
    <name type="scientific">Candidatus Carbonibacillus altaicus</name>
    <dbReference type="NCBI Taxonomy" id="2163959"/>
    <lineage>
        <taxon>Bacteria</taxon>
        <taxon>Bacillati</taxon>
        <taxon>Bacillota</taxon>
        <taxon>Bacilli</taxon>
        <taxon>Bacillales</taxon>
        <taxon>Candidatus Carbonibacillus</taxon>
    </lineage>
</organism>
<comment type="caution">
    <text evidence="1">The sequence shown here is derived from an EMBL/GenBank/DDBJ whole genome shotgun (WGS) entry which is preliminary data.</text>
</comment>
<protein>
    <recommendedName>
        <fullName evidence="3">DUF177 domain-containing protein</fullName>
    </recommendedName>
</protein>
<dbReference type="PANTHER" id="PTHR34374">
    <property type="entry name" value="LARGE RIBOSOMAL RNA SUBUNIT ACCUMULATION PROTEIN YCED HOMOLOG 1, CHLOROPLASTIC"/>
    <property type="match status" value="1"/>
</dbReference>
<dbReference type="PANTHER" id="PTHR34374:SF1">
    <property type="entry name" value="LARGE RIBOSOMAL RNA SUBUNIT ACCUMULATION PROTEIN YCED HOMOLOG 1, CHLOROPLASTIC"/>
    <property type="match status" value="1"/>
</dbReference>
<dbReference type="AlphaFoldDB" id="A0A2R6Y5G3"/>
<dbReference type="Pfam" id="PF02620">
    <property type="entry name" value="YceD"/>
    <property type="match status" value="1"/>
</dbReference>
<reference evidence="2" key="1">
    <citation type="journal article" date="2018" name="Sci. Rep.">
        <title>Lignite coal burning seam in the remote Altai Mountains harbors a hydrogen-driven thermophilic microbial community.</title>
        <authorList>
            <person name="Kadnikov V.V."/>
            <person name="Mardanov A.V."/>
            <person name="Ivasenko D.A."/>
            <person name="Antsiferov D.V."/>
            <person name="Beletsky A.V."/>
            <person name="Karnachuk O.V."/>
            <person name="Ravin N.V."/>
        </authorList>
    </citation>
    <scope>NUCLEOTIDE SEQUENCE [LARGE SCALE GENOMIC DNA]</scope>
</reference>